<dbReference type="OrthoDB" id="1521973at2"/>
<feature type="compositionally biased region" description="Basic and acidic residues" evidence="12">
    <location>
        <begin position="532"/>
        <end position="542"/>
    </location>
</feature>
<feature type="region of interest" description="Disordered" evidence="12">
    <location>
        <begin position="531"/>
        <end position="557"/>
    </location>
</feature>
<dbReference type="PROSITE" id="PS50893">
    <property type="entry name" value="ABC_TRANSPORTER_2"/>
    <property type="match status" value="2"/>
</dbReference>
<reference key="1">
    <citation type="submission" date="2010-11" db="EMBL/GenBank/DDBJ databases">
        <title>The complete genome of Paludibacter propionicigenes DSM 17365.</title>
        <authorList>
            <consortium name="US DOE Joint Genome Institute (JGI-PGF)"/>
            <person name="Lucas S."/>
            <person name="Copeland A."/>
            <person name="Lapidus A."/>
            <person name="Bruce D."/>
            <person name="Goodwin L."/>
            <person name="Pitluck S."/>
            <person name="Kyrpides N."/>
            <person name="Mavromatis K."/>
            <person name="Ivanova N."/>
            <person name="Munk A.C."/>
            <person name="Brettin T."/>
            <person name="Detter J.C."/>
            <person name="Han C."/>
            <person name="Tapia R."/>
            <person name="Land M."/>
            <person name="Hauser L."/>
            <person name="Markowitz V."/>
            <person name="Cheng J.-F."/>
            <person name="Hugenholtz P."/>
            <person name="Woyke T."/>
            <person name="Wu D."/>
            <person name="Gronow S."/>
            <person name="Wellnitz S."/>
            <person name="Brambilla E."/>
            <person name="Klenk H.-P."/>
            <person name="Eisen J.A."/>
        </authorList>
    </citation>
    <scope>NUCLEOTIDE SEQUENCE</scope>
    <source>
        <strain>WB4</strain>
    </source>
</reference>
<keyword evidence="9" id="KW-0810">Translation regulation</keyword>
<dbReference type="InterPro" id="IPR037118">
    <property type="entry name" value="Val-tRNA_synth_C_sf"/>
</dbReference>
<dbReference type="GO" id="GO:0003677">
    <property type="term" value="F:DNA binding"/>
    <property type="evidence" value="ECO:0007669"/>
    <property type="project" value="InterPro"/>
</dbReference>
<dbReference type="Pfam" id="PF16326">
    <property type="entry name" value="ABC_tran_CTD"/>
    <property type="match status" value="1"/>
</dbReference>
<dbReference type="InterPro" id="IPR051309">
    <property type="entry name" value="ABCF_ATPase"/>
</dbReference>
<dbReference type="eggNOG" id="COG0488">
    <property type="taxonomic scope" value="Bacteria"/>
</dbReference>
<dbReference type="InterPro" id="IPR003593">
    <property type="entry name" value="AAA+_ATPase"/>
</dbReference>
<dbReference type="SMART" id="SM00382">
    <property type="entry name" value="AAA"/>
    <property type="match status" value="2"/>
</dbReference>
<keyword evidence="3" id="KW-0820">tRNA-binding</keyword>
<dbReference type="GO" id="GO:0016887">
    <property type="term" value="F:ATP hydrolysis activity"/>
    <property type="evidence" value="ECO:0007669"/>
    <property type="project" value="InterPro"/>
</dbReference>
<gene>
    <name evidence="14" type="ordered locus">Palpr_2590</name>
</gene>
<dbReference type="GO" id="GO:0006412">
    <property type="term" value="P:translation"/>
    <property type="evidence" value="ECO:0007669"/>
    <property type="project" value="UniProtKB-KW"/>
</dbReference>
<evidence type="ECO:0000256" key="12">
    <source>
        <dbReference type="SAM" id="MobiDB-lite"/>
    </source>
</evidence>
<keyword evidence="10" id="KW-0694">RNA-binding</keyword>
<dbReference type="Proteomes" id="UP000008718">
    <property type="component" value="Chromosome"/>
</dbReference>
<dbReference type="GO" id="GO:0000049">
    <property type="term" value="F:tRNA binding"/>
    <property type="evidence" value="ECO:0007669"/>
    <property type="project" value="UniProtKB-KW"/>
</dbReference>
<evidence type="ECO:0000256" key="5">
    <source>
        <dbReference type="ARBA" id="ARBA00022737"/>
    </source>
</evidence>
<evidence type="ECO:0000256" key="11">
    <source>
        <dbReference type="ARBA" id="ARBA00022917"/>
    </source>
</evidence>
<keyword evidence="2" id="KW-0963">Cytoplasm</keyword>
<organism evidence="14 15">
    <name type="scientific">Paludibacter propionicigenes (strain DSM 17365 / JCM 13257 / WB4)</name>
    <dbReference type="NCBI Taxonomy" id="694427"/>
    <lineage>
        <taxon>Bacteria</taxon>
        <taxon>Pseudomonadati</taxon>
        <taxon>Bacteroidota</taxon>
        <taxon>Bacteroidia</taxon>
        <taxon>Bacteroidales</taxon>
        <taxon>Paludibacteraceae</taxon>
        <taxon>Paludibacter</taxon>
    </lineage>
</organism>
<dbReference type="InterPro" id="IPR017871">
    <property type="entry name" value="ABC_transporter-like_CS"/>
</dbReference>
<evidence type="ECO:0000256" key="9">
    <source>
        <dbReference type="ARBA" id="ARBA00022845"/>
    </source>
</evidence>
<keyword evidence="15" id="KW-1185">Reference proteome</keyword>
<dbReference type="RefSeq" id="WP_013446091.1">
    <property type="nucleotide sequence ID" value="NC_014734.1"/>
</dbReference>
<evidence type="ECO:0000256" key="7">
    <source>
        <dbReference type="ARBA" id="ARBA00022801"/>
    </source>
</evidence>
<sequence length="630" mass="72996">MISYLQVENLTKSFGDNLLFENISFGIADNQRVALIAKNGTGKTTLLNILAGNEDYQGGTISFKRDLRIGYLDQNPDFPKELSVIDACLRSDNEAVRTIAAYEHCMMSEKQEGLDEILSQMDLHKAWDYETRIKQILGKLKITNFEQMIGELSGGQLKRVALANVLIAEPDLLILDEPTNHLDLEMVEWLEDFLKRSSMALLMVTHDRYFLDRVCTHIMEIDHQGLFQYSGNYSYYLEKRQERIENWNAESDRTVNLYKKELEWMRRQPQARAHKAKSRQESFYEIEERAKQRRNNDNVKLDVKASYLGSKIFEAKYITKAYGDLKILDNFYYNFARYEKMGIVGKNGTGKSTFLKMLLGEVKPDSGSFDVGETVVFGYYSQDGLAFDEQMKVIDVVQDIAEEVNLGNGKKMSASQFLQHFLFTPETQYNYVYKLSGGERRRLHLCTVLMRNPNFLVLDEPTNDLDIMTLNVLEEYLQSFKGCVIVVSHDRYFMDKVVDHLLVFKGNAELKDFPGNYTDYREWNELMEEQEKEEKKKQDSKAKSQNNSQKSVVTSQKSEEKRKLSFKEKQEFEALEKEIPQLEAEKAEIEKQLASGTLSSDEIIEASKRFGELGDIIDEKTMRWLELSEI</sequence>
<dbReference type="GO" id="GO:0005524">
    <property type="term" value="F:ATP binding"/>
    <property type="evidence" value="ECO:0007669"/>
    <property type="project" value="UniProtKB-KW"/>
</dbReference>
<dbReference type="EMBL" id="CP002345">
    <property type="protein sequence ID" value="ADQ80722.1"/>
    <property type="molecule type" value="Genomic_DNA"/>
</dbReference>
<dbReference type="InterPro" id="IPR027417">
    <property type="entry name" value="P-loop_NTPase"/>
</dbReference>
<evidence type="ECO:0000256" key="1">
    <source>
        <dbReference type="ARBA" id="ARBA00005868"/>
    </source>
</evidence>
<dbReference type="Pfam" id="PF12848">
    <property type="entry name" value="ABC_tran_Xtn"/>
    <property type="match status" value="1"/>
</dbReference>
<keyword evidence="4" id="KW-0699">rRNA-binding</keyword>
<evidence type="ECO:0000256" key="10">
    <source>
        <dbReference type="ARBA" id="ARBA00022884"/>
    </source>
</evidence>
<dbReference type="InterPro" id="IPR003439">
    <property type="entry name" value="ABC_transporter-like_ATP-bd"/>
</dbReference>
<dbReference type="HOGENOM" id="CLU_000604_36_0_10"/>
<evidence type="ECO:0000256" key="6">
    <source>
        <dbReference type="ARBA" id="ARBA00022741"/>
    </source>
</evidence>
<dbReference type="Gene3D" id="1.10.287.380">
    <property type="entry name" value="Valyl-tRNA synthetase, C-terminal domain"/>
    <property type="match status" value="1"/>
</dbReference>
<evidence type="ECO:0000313" key="15">
    <source>
        <dbReference type="Proteomes" id="UP000008718"/>
    </source>
</evidence>
<evidence type="ECO:0000256" key="8">
    <source>
        <dbReference type="ARBA" id="ARBA00022840"/>
    </source>
</evidence>
<dbReference type="GO" id="GO:0019843">
    <property type="term" value="F:rRNA binding"/>
    <property type="evidence" value="ECO:0007669"/>
    <property type="project" value="UniProtKB-KW"/>
</dbReference>
<dbReference type="PANTHER" id="PTHR42855:SF1">
    <property type="entry name" value="ABC TRANSPORTER DOMAIN-CONTAINING PROTEIN"/>
    <property type="match status" value="1"/>
</dbReference>
<keyword evidence="7" id="KW-0378">Hydrolase</keyword>
<keyword evidence="11" id="KW-0648">Protein biosynthesis</keyword>
<evidence type="ECO:0000259" key="13">
    <source>
        <dbReference type="PROSITE" id="PS50893"/>
    </source>
</evidence>
<dbReference type="GO" id="GO:0006417">
    <property type="term" value="P:regulation of translation"/>
    <property type="evidence" value="ECO:0007669"/>
    <property type="project" value="UniProtKB-KW"/>
</dbReference>
<keyword evidence="8" id="KW-0067">ATP-binding</keyword>
<name>E4T7M8_PALPW</name>
<evidence type="ECO:0000256" key="3">
    <source>
        <dbReference type="ARBA" id="ARBA00022555"/>
    </source>
</evidence>
<dbReference type="PANTHER" id="PTHR42855">
    <property type="entry name" value="ABC TRANSPORTER ATP-BINDING SUBUNIT"/>
    <property type="match status" value="1"/>
</dbReference>
<dbReference type="SUPFAM" id="SSF52540">
    <property type="entry name" value="P-loop containing nucleoside triphosphate hydrolases"/>
    <property type="match status" value="2"/>
</dbReference>
<feature type="domain" description="ABC transporter" evidence="13">
    <location>
        <begin position="313"/>
        <end position="531"/>
    </location>
</feature>
<dbReference type="Pfam" id="PF00005">
    <property type="entry name" value="ABC_tran"/>
    <property type="match status" value="2"/>
</dbReference>
<dbReference type="STRING" id="694427.Palpr_2590"/>
<reference evidence="14 15" key="2">
    <citation type="journal article" date="2011" name="Stand. Genomic Sci.">
        <title>Complete genome sequence of Paludibacter propionicigenes type strain (WB4).</title>
        <authorList>
            <person name="Gronow S."/>
            <person name="Munk C."/>
            <person name="Lapidus A."/>
            <person name="Nolan M."/>
            <person name="Lucas S."/>
            <person name="Hammon N."/>
            <person name="Deshpande S."/>
            <person name="Cheng J.F."/>
            <person name="Tapia R."/>
            <person name="Han C."/>
            <person name="Goodwin L."/>
            <person name="Pitluck S."/>
            <person name="Liolios K."/>
            <person name="Ivanova N."/>
            <person name="Mavromatis K."/>
            <person name="Mikhailova N."/>
            <person name="Pati A."/>
            <person name="Chen A."/>
            <person name="Palaniappan K."/>
            <person name="Land M."/>
            <person name="Hauser L."/>
            <person name="Chang Y.J."/>
            <person name="Jeffries C.D."/>
            <person name="Brambilla E."/>
            <person name="Rohde M."/>
            <person name="Goker M."/>
            <person name="Detter J.C."/>
            <person name="Woyke T."/>
            <person name="Bristow J."/>
            <person name="Eisen J.A."/>
            <person name="Markowitz V."/>
            <person name="Hugenholtz P."/>
            <person name="Kyrpides N.C."/>
            <person name="Klenk H.P."/>
        </authorList>
    </citation>
    <scope>NUCLEOTIDE SEQUENCE [LARGE SCALE GENOMIC DNA]</scope>
    <source>
        <strain evidence="15">DSM 17365 / JCM 13257 / WB4</strain>
    </source>
</reference>
<feature type="domain" description="ABC transporter" evidence="13">
    <location>
        <begin position="5"/>
        <end position="248"/>
    </location>
</feature>
<protein>
    <submittedName>
        <fullName evidence="14">ABC transporter related protein</fullName>
    </submittedName>
</protein>
<dbReference type="AlphaFoldDB" id="E4T7M8"/>
<dbReference type="CDD" id="cd03221">
    <property type="entry name" value="ABCF_EF-3"/>
    <property type="match status" value="2"/>
</dbReference>
<dbReference type="FunFam" id="3.40.50.300:FF:000183">
    <property type="entry name" value="ABC transporter ATP-binding protein yjjK"/>
    <property type="match status" value="1"/>
</dbReference>
<proteinExistence type="inferred from homology"/>
<dbReference type="InterPro" id="IPR032524">
    <property type="entry name" value="ABC_tran_C"/>
</dbReference>
<dbReference type="PROSITE" id="PS00211">
    <property type="entry name" value="ABC_TRANSPORTER_1"/>
    <property type="match status" value="1"/>
</dbReference>
<dbReference type="InterPro" id="IPR032781">
    <property type="entry name" value="ABC_tran_Xtn"/>
</dbReference>
<keyword evidence="6" id="KW-0547">Nucleotide-binding</keyword>
<comment type="similarity">
    <text evidence="1">Belongs to the ABC transporter superfamily. ABCF family. Translational throttle EttA subfamily.</text>
</comment>
<accession>E4T7M8</accession>
<dbReference type="Gene3D" id="3.40.50.300">
    <property type="entry name" value="P-loop containing nucleotide triphosphate hydrolases"/>
    <property type="match status" value="2"/>
</dbReference>
<evidence type="ECO:0000313" key="14">
    <source>
        <dbReference type="EMBL" id="ADQ80722.1"/>
    </source>
</evidence>
<dbReference type="FunFam" id="3.40.50.300:FF:000011">
    <property type="entry name" value="Putative ABC transporter ATP-binding component"/>
    <property type="match status" value="1"/>
</dbReference>
<evidence type="ECO:0000256" key="4">
    <source>
        <dbReference type="ARBA" id="ARBA00022730"/>
    </source>
</evidence>
<evidence type="ECO:0000256" key="2">
    <source>
        <dbReference type="ARBA" id="ARBA00022490"/>
    </source>
</evidence>
<keyword evidence="5" id="KW-0677">Repeat</keyword>
<dbReference type="KEGG" id="ppn:Palpr_2590"/>